<keyword evidence="9" id="KW-1185">Reference proteome</keyword>
<organism evidence="8 9">
    <name type="scientific">Thiosulfativibrio zosterae</name>
    <dbReference type="NCBI Taxonomy" id="2675053"/>
    <lineage>
        <taxon>Bacteria</taxon>
        <taxon>Pseudomonadati</taxon>
        <taxon>Pseudomonadota</taxon>
        <taxon>Gammaproteobacteria</taxon>
        <taxon>Thiotrichales</taxon>
        <taxon>Piscirickettsiaceae</taxon>
        <taxon>Thiosulfativibrio</taxon>
    </lineage>
</organism>
<gene>
    <name evidence="8" type="ORF">THMIRHAT_10080</name>
</gene>
<evidence type="ECO:0000256" key="4">
    <source>
        <dbReference type="ARBA" id="ARBA00024346"/>
    </source>
</evidence>
<evidence type="ECO:0000313" key="9">
    <source>
        <dbReference type="Proteomes" id="UP000501466"/>
    </source>
</evidence>
<dbReference type="NCBIfam" id="TIGR03837">
    <property type="entry name" value="efp_Arg_rhamno"/>
    <property type="match status" value="1"/>
</dbReference>
<reference evidence="9" key="1">
    <citation type="submission" date="2019-11" db="EMBL/GenBank/DDBJ databases">
        <title>Isolation and characterization of two novel species in the genus Thiomicrorhabdus.</title>
        <authorList>
            <person name="Mochizuki J."/>
            <person name="Kojima H."/>
            <person name="Fukui M."/>
        </authorList>
    </citation>
    <scope>NUCLEOTIDE SEQUENCE [LARGE SCALE GENOMIC DNA]</scope>
    <source>
        <strain evidence="9">AkT22</strain>
    </source>
</reference>
<sequence>MSSRMSFKRRWDIFCTVIDNYGDIGVCWRLAKLLVQVHQQAVRLWVDDLAALQKLHPNTQIDQAKQWLEGVEVCHWTSRAFDMVSMGDVAEVVIEAFGCELPIQYQQAMGQKGEASCVWINLEYLTAEPWAAECHGLGALQNNGVKRHFFFPGMTKGTGGLMCEPDYEVRRMEFLNSLTLQQRFCQRWNLPFDGLDDAIKVSLFAYENQGLLGLLDAFKNSSRRVVAFLPEGKLLNDLNAQLGLSLQAGQTWQTAQLTLVVMPFLPQAAYDELLWLCDLNFVRGEESFVRAQLAAKPFVWHIYPTEDQAHFDKLDAFLAIYPTLAILKQANVAWNQEQWHLEHWHTMVNVLPELLESAESWQNSIKQLGELSENLMTFAKKL</sequence>
<comment type="catalytic activity">
    <reaction evidence="7">
        <text>dTDP-beta-L-rhamnose + L-arginyl-[protein] = N(omega)-(alpha-L-rhamnosyl)-L-arginyl-[protein] + dTDP + H(+)</text>
        <dbReference type="Rhea" id="RHEA:66692"/>
        <dbReference type="Rhea" id="RHEA-COMP:10532"/>
        <dbReference type="Rhea" id="RHEA-COMP:17096"/>
        <dbReference type="ChEBI" id="CHEBI:15378"/>
        <dbReference type="ChEBI" id="CHEBI:29965"/>
        <dbReference type="ChEBI" id="CHEBI:57510"/>
        <dbReference type="ChEBI" id="CHEBI:58369"/>
        <dbReference type="ChEBI" id="CHEBI:167445"/>
    </reaction>
    <physiologicalReaction direction="left-to-right" evidence="7">
        <dbReference type="Rhea" id="RHEA:66693"/>
    </physiologicalReaction>
</comment>
<dbReference type="InterPro" id="IPR016633">
    <property type="entry name" value="EarP"/>
</dbReference>
<dbReference type="GO" id="GO:0106361">
    <property type="term" value="F:protein-arginine rhamnosyltransferase activity"/>
    <property type="evidence" value="ECO:0007669"/>
    <property type="project" value="InterPro"/>
</dbReference>
<keyword evidence="2" id="KW-0808">Transferase</keyword>
<dbReference type="Pfam" id="PF10093">
    <property type="entry name" value="EarP"/>
    <property type="match status" value="1"/>
</dbReference>
<protein>
    <recommendedName>
        <fullName evidence="5">Protein-arginine rhamnosyltransferase</fullName>
    </recommendedName>
    <alternativeName>
        <fullName evidence="6">EF-P arginine rhamnosyltransferase</fullName>
    </alternativeName>
</protein>
<accession>A0A6F8PMD2</accession>
<evidence type="ECO:0000256" key="1">
    <source>
        <dbReference type="ARBA" id="ARBA00022676"/>
    </source>
</evidence>
<comment type="similarity">
    <text evidence="4">Belongs to the glycosyltransferase 104 family.</text>
</comment>
<evidence type="ECO:0000256" key="6">
    <source>
        <dbReference type="ARBA" id="ARBA00030025"/>
    </source>
</evidence>
<comment type="function">
    <text evidence="3">Protein-arginine rhamnosyltransferase that catalyzes the transfer of a single rhamnose to elongation factor P (EF-P) on 'Lys-32', a modification required for EF-P-dependent rescue of polyproline stalled ribosomes.</text>
</comment>
<evidence type="ECO:0000256" key="5">
    <source>
        <dbReference type="ARBA" id="ARBA00024416"/>
    </source>
</evidence>
<proteinExistence type="inferred from homology"/>
<dbReference type="PIRSF" id="PIRSF015557">
    <property type="entry name" value="UCP015557"/>
    <property type="match status" value="1"/>
</dbReference>
<keyword evidence="1" id="KW-0328">Glycosyltransferase</keyword>
<dbReference type="AlphaFoldDB" id="A0A6F8PMD2"/>
<evidence type="ECO:0000313" key="8">
    <source>
        <dbReference type="EMBL" id="BBP43262.1"/>
    </source>
</evidence>
<dbReference type="Proteomes" id="UP000501466">
    <property type="component" value="Chromosome"/>
</dbReference>
<evidence type="ECO:0000256" key="2">
    <source>
        <dbReference type="ARBA" id="ARBA00022679"/>
    </source>
</evidence>
<name>A0A6F8PMD2_9GAMM</name>
<evidence type="ECO:0000256" key="3">
    <source>
        <dbReference type="ARBA" id="ARBA00024303"/>
    </source>
</evidence>
<dbReference type="KEGG" id="tzo:THMIRHAT_10080"/>
<evidence type="ECO:0000256" key="7">
    <source>
        <dbReference type="ARBA" id="ARBA00048472"/>
    </source>
</evidence>
<dbReference type="EMBL" id="AP021888">
    <property type="protein sequence ID" value="BBP43262.1"/>
    <property type="molecule type" value="Genomic_DNA"/>
</dbReference>